<protein>
    <submittedName>
        <fullName evidence="4">Acetyltransferase (GNAT) domain-containing protein</fullName>
    </submittedName>
</protein>
<evidence type="ECO:0000259" key="3">
    <source>
        <dbReference type="PROSITE" id="PS51186"/>
    </source>
</evidence>
<dbReference type="InterPro" id="IPR016181">
    <property type="entry name" value="Acyl_CoA_acyltransferase"/>
</dbReference>
<evidence type="ECO:0000256" key="2">
    <source>
        <dbReference type="ARBA" id="ARBA00023315"/>
    </source>
</evidence>
<dbReference type="AlphaFoldDB" id="A0A1I3V3Q3"/>
<evidence type="ECO:0000313" key="4">
    <source>
        <dbReference type="EMBL" id="SFJ89855.1"/>
    </source>
</evidence>
<dbReference type="InterPro" id="IPR000182">
    <property type="entry name" value="GNAT_dom"/>
</dbReference>
<dbReference type="PROSITE" id="PS51186">
    <property type="entry name" value="GNAT"/>
    <property type="match status" value="1"/>
</dbReference>
<name>A0A1I3V3Q3_9GAMM</name>
<evidence type="ECO:0000313" key="5">
    <source>
        <dbReference type="Proteomes" id="UP000198924"/>
    </source>
</evidence>
<dbReference type="Gene3D" id="3.40.630.30">
    <property type="match status" value="1"/>
</dbReference>
<reference evidence="5" key="1">
    <citation type="submission" date="2016-10" db="EMBL/GenBank/DDBJ databases">
        <authorList>
            <person name="Varghese N."/>
            <person name="Submissions S."/>
        </authorList>
    </citation>
    <scope>NUCLEOTIDE SEQUENCE [LARGE SCALE GENOMIC DNA]</scope>
    <source>
        <strain evidence="5">DSM 11578</strain>
    </source>
</reference>
<dbReference type="RefSeq" id="WP_091711603.1">
    <property type="nucleotide sequence ID" value="NZ_FOSH01000002.1"/>
</dbReference>
<keyword evidence="2" id="KW-0012">Acyltransferase</keyword>
<evidence type="ECO:0000256" key="1">
    <source>
        <dbReference type="ARBA" id="ARBA00022679"/>
    </source>
</evidence>
<dbReference type="OrthoDB" id="9805924at2"/>
<proteinExistence type="predicted"/>
<gene>
    <name evidence="4" type="ORF">SAMN04488079_102224</name>
</gene>
<keyword evidence="1 4" id="KW-0808">Transferase</keyword>
<dbReference type="SUPFAM" id="SSF55729">
    <property type="entry name" value="Acyl-CoA N-acyltransferases (Nat)"/>
    <property type="match status" value="1"/>
</dbReference>
<dbReference type="InterPro" id="IPR050832">
    <property type="entry name" value="Bact_Acetyltransf"/>
</dbReference>
<organism evidence="4 5">
    <name type="scientific">Methylophaga sulfidovorans</name>
    <dbReference type="NCBI Taxonomy" id="45496"/>
    <lineage>
        <taxon>Bacteria</taxon>
        <taxon>Pseudomonadati</taxon>
        <taxon>Pseudomonadota</taxon>
        <taxon>Gammaproteobacteria</taxon>
        <taxon>Thiotrichales</taxon>
        <taxon>Piscirickettsiaceae</taxon>
        <taxon>Methylophaga</taxon>
    </lineage>
</organism>
<accession>A0A1I3V3Q3</accession>
<keyword evidence="5" id="KW-1185">Reference proteome</keyword>
<dbReference type="Pfam" id="PF00583">
    <property type="entry name" value="Acetyltransf_1"/>
    <property type="match status" value="1"/>
</dbReference>
<dbReference type="EMBL" id="FOSH01000002">
    <property type="protein sequence ID" value="SFJ89855.1"/>
    <property type="molecule type" value="Genomic_DNA"/>
</dbReference>
<dbReference type="CDD" id="cd04301">
    <property type="entry name" value="NAT_SF"/>
    <property type="match status" value="1"/>
</dbReference>
<dbReference type="Proteomes" id="UP000198924">
    <property type="component" value="Unassembled WGS sequence"/>
</dbReference>
<dbReference type="GO" id="GO:0016747">
    <property type="term" value="F:acyltransferase activity, transferring groups other than amino-acyl groups"/>
    <property type="evidence" value="ECO:0007669"/>
    <property type="project" value="InterPro"/>
</dbReference>
<dbReference type="STRING" id="45496.SAMN04488079_102224"/>
<sequence>MTNHIIAEATLTDLNAITHLLTVLFTQEADFEPQPEKQMHAVSDILRHPDKGHFLLIKHQSKVVGVVSLLYLTSTAMGGKVALLEDMVIDEQHRGKGFGLALLNAAVNFARQQGCLRITLLTDADNAIAQKMYQDEGFTHSAMVPMRLILDI</sequence>
<feature type="domain" description="N-acetyltransferase" evidence="3">
    <location>
        <begin position="4"/>
        <end position="152"/>
    </location>
</feature>
<dbReference type="PANTHER" id="PTHR43877">
    <property type="entry name" value="AMINOALKYLPHOSPHONATE N-ACETYLTRANSFERASE-RELATED-RELATED"/>
    <property type="match status" value="1"/>
</dbReference>